<keyword evidence="3" id="KW-1185">Reference proteome</keyword>
<dbReference type="Pfam" id="PF02342">
    <property type="entry name" value="TerD"/>
    <property type="match status" value="1"/>
</dbReference>
<dbReference type="InterPro" id="IPR003325">
    <property type="entry name" value="TerD"/>
</dbReference>
<dbReference type="EMBL" id="JAGTXO010000007">
    <property type="protein sequence ID" value="KAG8466605.1"/>
    <property type="molecule type" value="Genomic_DNA"/>
</dbReference>
<accession>A0A8J5XRJ0</accession>
<proteinExistence type="predicted"/>
<dbReference type="AlphaFoldDB" id="A0A8J5XRJ0"/>
<protein>
    <recommendedName>
        <fullName evidence="1">TerD domain-containing protein</fullName>
    </recommendedName>
</protein>
<gene>
    <name evidence="2" type="ORF">KFE25_007984</name>
</gene>
<comment type="caution">
    <text evidence="2">The sequence shown here is derived from an EMBL/GenBank/DDBJ whole genome shotgun (WGS) entry which is preliminary data.</text>
</comment>
<dbReference type="PANTHER" id="PTHR32097">
    <property type="entry name" value="CAMP-BINDING PROTEIN 1-RELATED"/>
    <property type="match status" value="1"/>
</dbReference>
<dbReference type="InterPro" id="IPR051324">
    <property type="entry name" value="Stress/Tellurium_Resist"/>
</dbReference>
<dbReference type="OrthoDB" id="443958at2759"/>
<dbReference type="Gene3D" id="2.60.60.30">
    <property type="entry name" value="sav2460 like domains"/>
    <property type="match status" value="1"/>
</dbReference>
<dbReference type="CDD" id="cd06974">
    <property type="entry name" value="TerD_like"/>
    <property type="match status" value="1"/>
</dbReference>
<name>A0A8J5XRJ0_DIALT</name>
<dbReference type="PANTHER" id="PTHR32097:SF17">
    <property type="entry name" value="CAMP-BINDING PROTEIN 1-RELATED"/>
    <property type="match status" value="1"/>
</dbReference>
<evidence type="ECO:0000313" key="2">
    <source>
        <dbReference type="EMBL" id="KAG8466605.1"/>
    </source>
</evidence>
<evidence type="ECO:0000313" key="3">
    <source>
        <dbReference type="Proteomes" id="UP000751190"/>
    </source>
</evidence>
<reference evidence="2" key="1">
    <citation type="submission" date="2021-05" db="EMBL/GenBank/DDBJ databases">
        <title>The genome of the haptophyte Pavlova lutheri (Diacronema luteri, Pavlovales) - a model for lipid biosynthesis in eukaryotic algae.</title>
        <authorList>
            <person name="Hulatt C.J."/>
            <person name="Posewitz M.C."/>
        </authorList>
    </citation>
    <scope>NUCLEOTIDE SEQUENCE</scope>
    <source>
        <strain evidence="2">NIVA-4/92</strain>
    </source>
</reference>
<dbReference type="Proteomes" id="UP000751190">
    <property type="component" value="Unassembled WGS sequence"/>
</dbReference>
<organism evidence="2 3">
    <name type="scientific">Diacronema lutheri</name>
    <name type="common">Unicellular marine alga</name>
    <name type="synonym">Monochrysis lutheri</name>
    <dbReference type="NCBI Taxonomy" id="2081491"/>
    <lineage>
        <taxon>Eukaryota</taxon>
        <taxon>Haptista</taxon>
        <taxon>Haptophyta</taxon>
        <taxon>Pavlovophyceae</taxon>
        <taxon>Pavlovales</taxon>
        <taxon>Pavlovaceae</taxon>
        <taxon>Diacronema</taxon>
    </lineage>
</organism>
<feature type="domain" description="TerD" evidence="1">
    <location>
        <begin position="145"/>
        <end position="309"/>
    </location>
</feature>
<evidence type="ECO:0000259" key="1">
    <source>
        <dbReference type="Pfam" id="PF02342"/>
    </source>
</evidence>
<sequence length="538" mass="54281">MQQLYNVTVPPGVHAGQQFQAQIGPQAMLITCPVGAGPGSVVRVAGAPAAAAPLPMAVAVAQPAYAATYPPPQPAYAAAQPAYTSSMPAYGQPTYGQPANGAAPQAMHAGYAPSPPAAYPVAPQAKQMYAAPAYAGKVPPPVHMQPTHAMQLPAKLERLYLGLGWQSPRHGLDLDASVVCFSRGRQVDLINFQKLRNVAQGQASIVHTGDVLSGQQGGGKAIDLERIYLLVPQLREIDAIFLVVNVFTDGATFSDVSSAYCRLVNADSDQELGRFELTSLKGNAVIFARVERHLHGHWQWVALGTSASGRTAHEVASFIGSSPAMVAKPTTFESVAGHGGPGVKPTTQKPTKSWVAPALIAGTAAGVAAAALIFTQPQLTQSMVQGASAANPTQYMDLSNISMPDLPIDIDLTPPAEVAAAFGDFAGSAAQAGGAFVQGAGSVGGSIVDSATAMASGIDLSPVGSALAPAGAFFSQVGATAGQGAQSAFTAVGDSGAASAVGNGVDGVMGAATNTAQGGCDDCGDCDGGCLGSLGVNL</sequence>